<dbReference type="EMBL" id="PDLN01000015">
    <property type="protein sequence ID" value="RDW65560.1"/>
    <property type="molecule type" value="Genomic_DNA"/>
</dbReference>
<keyword evidence="3" id="KW-0813">Transport</keyword>
<evidence type="ECO:0000256" key="2">
    <source>
        <dbReference type="ARBA" id="ARBA00008335"/>
    </source>
</evidence>
<keyword evidence="5 8" id="KW-1133">Transmembrane helix</keyword>
<comment type="similarity">
    <text evidence="2">Belongs to the major facilitator superfamily.</text>
</comment>
<dbReference type="FunFam" id="1.20.1250.20:FF:000284">
    <property type="entry name" value="Siderophore iron transporter mirB"/>
    <property type="match status" value="1"/>
</dbReference>
<evidence type="ECO:0000256" key="1">
    <source>
        <dbReference type="ARBA" id="ARBA00004141"/>
    </source>
</evidence>
<dbReference type="FunFam" id="1.20.1250.20:FF:000335">
    <property type="entry name" value="Siderochrome iron transporter 2"/>
    <property type="match status" value="1"/>
</dbReference>
<evidence type="ECO:0000313" key="10">
    <source>
        <dbReference type="EMBL" id="RDW65560.1"/>
    </source>
</evidence>
<evidence type="ECO:0000256" key="3">
    <source>
        <dbReference type="ARBA" id="ARBA00022448"/>
    </source>
</evidence>
<keyword evidence="4 8" id="KW-0812">Transmembrane</keyword>
<reference evidence="10 11" key="1">
    <citation type="journal article" date="2018" name="IMA Fungus">
        <title>IMA Genome-F 9: Draft genome sequence of Annulohypoxylon stygium, Aspergillus mulundensis, Berkeleyomyces basicola (syn. Thielaviopsis basicola), Ceratocystis smalleyi, two Cercospora beticola strains, Coleophoma cylindrospora, Fusarium fracticaudum, Phialophora cf. hyalina, and Morchella septimelata.</title>
        <authorList>
            <person name="Wingfield B.D."/>
            <person name="Bills G.F."/>
            <person name="Dong Y."/>
            <person name="Huang W."/>
            <person name="Nel W.J."/>
            <person name="Swalarsk-Parry B.S."/>
            <person name="Vaghefi N."/>
            <person name="Wilken P.M."/>
            <person name="An Z."/>
            <person name="de Beer Z.W."/>
            <person name="De Vos L."/>
            <person name="Chen L."/>
            <person name="Duong T.A."/>
            <person name="Gao Y."/>
            <person name="Hammerbacher A."/>
            <person name="Kikkert J.R."/>
            <person name="Li Y."/>
            <person name="Li H."/>
            <person name="Li K."/>
            <person name="Li Q."/>
            <person name="Liu X."/>
            <person name="Ma X."/>
            <person name="Naidoo K."/>
            <person name="Pethybridge S.J."/>
            <person name="Sun J."/>
            <person name="Steenkamp E.T."/>
            <person name="van der Nest M.A."/>
            <person name="van Wyk S."/>
            <person name="Wingfield M.J."/>
            <person name="Xiong C."/>
            <person name="Yue Q."/>
            <person name="Zhang X."/>
        </authorList>
    </citation>
    <scope>NUCLEOTIDE SEQUENCE [LARGE SCALE GENOMIC DNA]</scope>
    <source>
        <strain evidence="10 11">BP5796</strain>
    </source>
</reference>
<feature type="transmembrane region" description="Helical" evidence="8">
    <location>
        <begin position="147"/>
        <end position="163"/>
    </location>
</feature>
<feature type="transmembrane region" description="Helical" evidence="8">
    <location>
        <begin position="175"/>
        <end position="193"/>
    </location>
</feature>
<dbReference type="SUPFAM" id="SSF103473">
    <property type="entry name" value="MFS general substrate transporter"/>
    <property type="match status" value="2"/>
</dbReference>
<feature type="transmembrane region" description="Helical" evidence="8">
    <location>
        <begin position="398"/>
        <end position="416"/>
    </location>
</feature>
<sequence length="597" mass="65082">MKIPFSSAREDPIAPTREHAISPSFNKEAQEIVVDSSASSASDVHIGNDGKVEGFTQDAQDGVKKVEALTSTWSKRDLYLAYVFIWIIYFVDAMQQSATGSLSAYVTSSFYEHSLTATTGIMSSLIGGLWSLPLAKILDLWGRPQGFLIMLVIATLGLIMMAACKNVATYAAAQVFYWVGFNGMNFTMSIFIADTSALKNRGFAFAFVSSPYIVTVWIGGPIAQSFLETSGWRWAFGTFAIITPIMCSPLYFLMAWNTHKAKKAGLLPETESDRTTLQSIAYYAIEFDIVGVLILAAGLAMFLLSFNLYSTHGWKSATIICMIVIGGLLIIGFALYEKFLAPKCFIPFELLSDRTVLGGCILGAVLFVEFYIWDSYFYSFIQVVNNLDVTKASYVTNIYSIGSCFWALVVGLAIRVTGRFKWIALYFGLPMTILGCGLMIKFRQPDSNIGYIVMCQIFIALGGGALVICEQVAVMAVTTHQYVAVVLAVQAMFTNVGGAIGQTIAGAIWTGVFPKKLAQNLPAESIGNLTDIYGSLVVQLSYEVGSPTRIAIQKSYGETQKLMLIASTVVLVLAVAATAVWRDINVKNSKQVKGVVL</sequence>
<organism evidence="10 11">
    <name type="scientific">Coleophoma crateriformis</name>
    <dbReference type="NCBI Taxonomy" id="565419"/>
    <lineage>
        <taxon>Eukaryota</taxon>
        <taxon>Fungi</taxon>
        <taxon>Dikarya</taxon>
        <taxon>Ascomycota</taxon>
        <taxon>Pezizomycotina</taxon>
        <taxon>Leotiomycetes</taxon>
        <taxon>Helotiales</taxon>
        <taxon>Dermateaceae</taxon>
        <taxon>Coleophoma</taxon>
    </lineage>
</organism>
<proteinExistence type="inferred from homology"/>
<keyword evidence="6 8" id="KW-0472">Membrane</keyword>
<dbReference type="InterPro" id="IPR036259">
    <property type="entry name" value="MFS_trans_sf"/>
</dbReference>
<dbReference type="Pfam" id="PF07690">
    <property type="entry name" value="MFS_1"/>
    <property type="match status" value="1"/>
</dbReference>
<feature type="transmembrane region" description="Helical" evidence="8">
    <location>
        <begin position="448"/>
        <end position="469"/>
    </location>
</feature>
<keyword evidence="7" id="KW-0325">Glycoprotein</keyword>
<evidence type="ECO:0000313" key="11">
    <source>
        <dbReference type="Proteomes" id="UP000256328"/>
    </source>
</evidence>
<dbReference type="PANTHER" id="PTHR23501">
    <property type="entry name" value="MAJOR FACILITATOR SUPERFAMILY"/>
    <property type="match status" value="1"/>
</dbReference>
<protein>
    <submittedName>
        <fullName evidence="10">Putative siderophore iron transporter mirB</fullName>
    </submittedName>
</protein>
<evidence type="ECO:0000256" key="7">
    <source>
        <dbReference type="ARBA" id="ARBA00023180"/>
    </source>
</evidence>
<feature type="transmembrane region" description="Helical" evidence="8">
    <location>
        <begin position="232"/>
        <end position="253"/>
    </location>
</feature>
<evidence type="ECO:0000256" key="6">
    <source>
        <dbReference type="ARBA" id="ARBA00023136"/>
    </source>
</evidence>
<evidence type="ECO:0000256" key="5">
    <source>
        <dbReference type="ARBA" id="ARBA00022989"/>
    </source>
</evidence>
<dbReference type="GO" id="GO:0022857">
    <property type="term" value="F:transmembrane transporter activity"/>
    <property type="evidence" value="ECO:0007669"/>
    <property type="project" value="InterPro"/>
</dbReference>
<dbReference type="Gene3D" id="1.20.1250.20">
    <property type="entry name" value="MFS general substrate transporter like domains"/>
    <property type="match status" value="2"/>
</dbReference>
<comment type="subcellular location">
    <subcellularLocation>
        <location evidence="1">Membrane</location>
        <topology evidence="1">Multi-pass membrane protein</topology>
    </subcellularLocation>
</comment>
<feature type="transmembrane region" description="Helical" evidence="8">
    <location>
        <begin position="356"/>
        <end position="378"/>
    </location>
</feature>
<feature type="transmembrane region" description="Helical" evidence="8">
    <location>
        <begin position="316"/>
        <end position="336"/>
    </location>
</feature>
<feature type="transmembrane region" description="Helical" evidence="8">
    <location>
        <begin position="562"/>
        <end position="581"/>
    </location>
</feature>
<feature type="domain" description="Major facilitator superfamily (MFS) profile" evidence="9">
    <location>
        <begin position="81"/>
        <end position="585"/>
    </location>
</feature>
<feature type="transmembrane region" description="Helical" evidence="8">
    <location>
        <begin position="481"/>
        <end position="509"/>
    </location>
</feature>
<feature type="transmembrane region" description="Helical" evidence="8">
    <location>
        <begin position="202"/>
        <end position="220"/>
    </location>
</feature>
<evidence type="ECO:0000256" key="4">
    <source>
        <dbReference type="ARBA" id="ARBA00022692"/>
    </source>
</evidence>
<dbReference type="GO" id="GO:0005886">
    <property type="term" value="C:plasma membrane"/>
    <property type="evidence" value="ECO:0007669"/>
    <property type="project" value="TreeGrafter"/>
</dbReference>
<gene>
    <name evidence="10" type="ORF">BP5796_10252</name>
</gene>
<accession>A0A3D8QV71</accession>
<evidence type="ECO:0000259" key="9">
    <source>
        <dbReference type="PROSITE" id="PS50850"/>
    </source>
</evidence>
<feature type="transmembrane region" description="Helical" evidence="8">
    <location>
        <begin position="78"/>
        <end position="95"/>
    </location>
</feature>
<feature type="transmembrane region" description="Helical" evidence="8">
    <location>
        <begin position="423"/>
        <end position="442"/>
    </location>
</feature>
<evidence type="ECO:0000256" key="8">
    <source>
        <dbReference type="SAM" id="Phobius"/>
    </source>
</evidence>
<dbReference type="AlphaFoldDB" id="A0A3D8QV71"/>
<dbReference type="InterPro" id="IPR011701">
    <property type="entry name" value="MFS"/>
</dbReference>
<comment type="caution">
    <text evidence="10">The sequence shown here is derived from an EMBL/GenBank/DDBJ whole genome shotgun (WGS) entry which is preliminary data.</text>
</comment>
<name>A0A3D8QV71_9HELO</name>
<feature type="transmembrane region" description="Helical" evidence="8">
    <location>
        <begin position="280"/>
        <end position="304"/>
    </location>
</feature>
<dbReference type="OrthoDB" id="4078873at2759"/>
<dbReference type="PANTHER" id="PTHR23501:SF3">
    <property type="entry name" value="MAJOR FACILITATOR SUPERFAMILY (MFS) PROFILE DOMAIN-CONTAINING PROTEIN"/>
    <property type="match status" value="1"/>
</dbReference>
<keyword evidence="11" id="KW-1185">Reference proteome</keyword>
<dbReference type="InterPro" id="IPR020846">
    <property type="entry name" value="MFS_dom"/>
</dbReference>
<dbReference type="Proteomes" id="UP000256328">
    <property type="component" value="Unassembled WGS sequence"/>
</dbReference>
<dbReference type="PROSITE" id="PS50850">
    <property type="entry name" value="MFS"/>
    <property type="match status" value="1"/>
</dbReference>
<feature type="transmembrane region" description="Helical" evidence="8">
    <location>
        <begin position="115"/>
        <end position="135"/>
    </location>
</feature>